<protein>
    <submittedName>
        <fullName evidence="2">Outer membrane efflux protein</fullName>
    </submittedName>
</protein>
<sequence length="430" mass="48493">MHRRYFVLISLFLILAFPARAQQLPQADTLLSLSALLREALQANPALQAARLQAAARATRPTQVGALPDPSFEAGYRPLAIGDVEGLAPASAMLMQRVPFPGKLGLEAEAARLEAEATAREADALALRLAYALRTTYYELYRLQETRRLIEDFQARLRAFAEAAAVRYEVGQGSQAAVLRVQLEQHRLTRQLLDLQGAWRARCAQLIQLTGRTDLPDTARLLPPEPPALLPAIPLEEAFRRHPEALALRLREDRARTLMRRARREYWPDFVVGVGLMDMMRMNQPVAPLSALRDRFAIRVGVVLPLQRARRSARVEETRLEARTLASRYQDLRNLFESRWRALEARFAADRANLALLEQTLIPEARTTREALLSAYTTGQASYLDLLDAERALFELERQRVDTITRLLVTQAEAEQLLGLLPENINQTGE</sequence>
<reference evidence="2 3" key="1">
    <citation type="journal article" date="2009" name="Stand. Genomic Sci.">
        <title>Complete genome sequence of Rhodothermus marinus type strain (R-10).</title>
        <authorList>
            <person name="Nolan M."/>
            <person name="Tindall B.J."/>
            <person name="Pomrenke H."/>
            <person name="Lapidus A."/>
            <person name="Copeland A."/>
            <person name="Glavina Del Rio T."/>
            <person name="Lucas S."/>
            <person name="Chen F."/>
            <person name="Tice H."/>
            <person name="Cheng J.F."/>
            <person name="Saunders E."/>
            <person name="Han C."/>
            <person name="Bruce D."/>
            <person name="Goodwin L."/>
            <person name="Chain P."/>
            <person name="Pitluck S."/>
            <person name="Ovchinikova G."/>
            <person name="Pati A."/>
            <person name="Ivanova N."/>
            <person name="Mavromatis K."/>
            <person name="Chen A."/>
            <person name="Palaniappan K."/>
            <person name="Land M."/>
            <person name="Hauser L."/>
            <person name="Chang Y.J."/>
            <person name="Jeffries C.D."/>
            <person name="Brettin T."/>
            <person name="Goker M."/>
            <person name="Bristow J."/>
            <person name="Eisen J.A."/>
            <person name="Markowitz V."/>
            <person name="Hugenholtz P."/>
            <person name="Kyrpides N.C."/>
            <person name="Klenk H.P."/>
            <person name="Detter J.C."/>
        </authorList>
    </citation>
    <scope>NUCLEOTIDE SEQUENCE [LARGE SCALE GENOMIC DNA]</scope>
    <source>
        <strain evidence="3">ATCC 43812 / DSM 4252 / R-10</strain>
    </source>
</reference>
<evidence type="ECO:0000256" key="1">
    <source>
        <dbReference type="SAM" id="SignalP"/>
    </source>
</evidence>
<dbReference type="HOGENOM" id="CLU_012817_15_0_10"/>
<gene>
    <name evidence="2" type="ordered locus">Rmar_2456</name>
</gene>
<organism evidence="2 3">
    <name type="scientific">Rhodothermus marinus (strain ATCC 43812 / DSM 4252 / R-10)</name>
    <name type="common">Rhodothermus obamensis</name>
    <dbReference type="NCBI Taxonomy" id="518766"/>
    <lineage>
        <taxon>Bacteria</taxon>
        <taxon>Pseudomonadati</taxon>
        <taxon>Rhodothermota</taxon>
        <taxon>Rhodothermia</taxon>
        <taxon>Rhodothermales</taxon>
        <taxon>Rhodothermaceae</taxon>
        <taxon>Rhodothermus</taxon>
    </lineage>
</organism>
<dbReference type="STRING" id="518766.Rmar_2456"/>
<dbReference type="OrthoDB" id="1680428at2"/>
<dbReference type="eggNOG" id="COG1538">
    <property type="taxonomic scope" value="Bacteria"/>
</dbReference>
<name>D0MF77_RHOM4</name>
<dbReference type="Proteomes" id="UP000002221">
    <property type="component" value="Chromosome"/>
</dbReference>
<dbReference type="PANTHER" id="PTHR30203:SF24">
    <property type="entry name" value="BLR4935 PROTEIN"/>
    <property type="match status" value="1"/>
</dbReference>
<evidence type="ECO:0000313" key="3">
    <source>
        <dbReference type="Proteomes" id="UP000002221"/>
    </source>
</evidence>
<dbReference type="AlphaFoldDB" id="D0MF77"/>
<dbReference type="EMBL" id="CP001807">
    <property type="protein sequence ID" value="ACY49333.1"/>
    <property type="molecule type" value="Genomic_DNA"/>
</dbReference>
<dbReference type="KEGG" id="rmr:Rmar_2456"/>
<dbReference type="SUPFAM" id="SSF56954">
    <property type="entry name" value="Outer membrane efflux proteins (OEP)"/>
    <property type="match status" value="1"/>
</dbReference>
<dbReference type="PANTHER" id="PTHR30203">
    <property type="entry name" value="OUTER MEMBRANE CATION EFFLUX PROTEIN"/>
    <property type="match status" value="1"/>
</dbReference>
<feature type="signal peptide" evidence="1">
    <location>
        <begin position="1"/>
        <end position="21"/>
    </location>
</feature>
<keyword evidence="1" id="KW-0732">Signal</keyword>
<dbReference type="Gene3D" id="1.20.1600.10">
    <property type="entry name" value="Outer membrane efflux proteins (OEP)"/>
    <property type="match status" value="1"/>
</dbReference>
<feature type="chain" id="PRO_5003011288" evidence="1">
    <location>
        <begin position="22"/>
        <end position="430"/>
    </location>
</feature>
<proteinExistence type="predicted"/>
<dbReference type="GO" id="GO:0015562">
    <property type="term" value="F:efflux transmembrane transporter activity"/>
    <property type="evidence" value="ECO:0007669"/>
    <property type="project" value="InterPro"/>
</dbReference>
<dbReference type="InterPro" id="IPR010131">
    <property type="entry name" value="MdtP/NodT-like"/>
</dbReference>
<keyword evidence="3" id="KW-1185">Reference proteome</keyword>
<dbReference type="RefSeq" id="WP_012844943.1">
    <property type="nucleotide sequence ID" value="NC_013501.1"/>
</dbReference>
<evidence type="ECO:0000313" key="2">
    <source>
        <dbReference type="EMBL" id="ACY49333.1"/>
    </source>
</evidence>
<accession>D0MF77</accession>